<dbReference type="Gene3D" id="2.60.120.590">
    <property type="entry name" value="Alpha-ketoglutarate-dependent dioxygenase AlkB-like"/>
    <property type="match status" value="1"/>
</dbReference>
<evidence type="ECO:0000256" key="7">
    <source>
        <dbReference type="ARBA" id="ARBA00022964"/>
    </source>
</evidence>
<keyword evidence="8" id="KW-0560">Oxidoreductase</keyword>
<evidence type="ECO:0000256" key="13">
    <source>
        <dbReference type="ARBA" id="ARBA00066586"/>
    </source>
</evidence>
<feature type="binding site" evidence="14">
    <location>
        <position position="378"/>
    </location>
    <ligand>
        <name>Fe cation</name>
        <dbReference type="ChEBI" id="CHEBI:24875"/>
        <note>catalytic</note>
    </ligand>
</feature>
<name>A0A7N0RH62_KALFE</name>
<evidence type="ECO:0000256" key="10">
    <source>
        <dbReference type="ARBA" id="ARBA00023204"/>
    </source>
</evidence>
<proteinExistence type="inferred from homology"/>
<protein>
    <recommendedName>
        <fullName evidence="13">DNA N(6)-methyladenine demethylase</fullName>
        <ecNumber evidence="13">1.14.11.51</ecNumber>
    </recommendedName>
</protein>
<dbReference type="GO" id="GO:0035515">
    <property type="term" value="F:oxidative RNA demethylase activity"/>
    <property type="evidence" value="ECO:0007669"/>
    <property type="project" value="TreeGrafter"/>
</dbReference>
<sequence length="471" mass="51980">MSDRHINFGYEGGRGNSYRQGLSDAPDENNRYLYNENSSGNRGMNGQKKEYFDRNKNYGGEVSRGNSGKQVWVYVPVGIKEGQFDQGEGAPDAACSVSSSLDVSSGLVNDIGICVPSLSDQSRPGIRDIDVSKIQISENPIKGVDKGTDSIKESQRSVNVPLGEFFQPLKPGMDAKPCGNKKHVSETSSIGNVSGIRCSESSEARQGYDICFLKTGAPFTLKPSLLEVNKEKRKEMKKAVEGKRGEILGPGLILLKNHLSIHEQAQIVSICRTLGRGPGGFYQPGYKDGAKLHLKMMCLGKNWDPETSQYVDVRPVDGAKPPLLPSEFNQWVHRSIQESHKLIREAAKNAKAENTLPSMSPDLCIVNFYTSTGKLGLHQDRDESEESRRKGLPVVSFSIGDSAEFLYSDQRDVDKAEKVLLESGDILIFGGESRHIFHGVERILPDTAPKSLLEETNLLRPGRLNLTFRKY</sequence>
<evidence type="ECO:0000256" key="11">
    <source>
        <dbReference type="ARBA" id="ARBA00023242"/>
    </source>
</evidence>
<comment type="subcellular location">
    <subcellularLocation>
        <location evidence="2">Cytoplasm</location>
    </subcellularLocation>
    <subcellularLocation>
        <location evidence="1">Nucleus</location>
    </subcellularLocation>
</comment>
<dbReference type="InterPro" id="IPR037151">
    <property type="entry name" value="AlkB-like_sf"/>
</dbReference>
<keyword evidence="18" id="KW-1185">Reference proteome</keyword>
<evidence type="ECO:0000256" key="15">
    <source>
        <dbReference type="SAM" id="MobiDB-lite"/>
    </source>
</evidence>
<dbReference type="GO" id="GO:0035513">
    <property type="term" value="P:oxidative RNA demethylation"/>
    <property type="evidence" value="ECO:0007669"/>
    <property type="project" value="TreeGrafter"/>
</dbReference>
<evidence type="ECO:0000259" key="16">
    <source>
        <dbReference type="PROSITE" id="PS51471"/>
    </source>
</evidence>
<keyword evidence="5 14" id="KW-0479">Metal-binding</keyword>
<accession>A0A7N0RH62</accession>
<dbReference type="EC" id="1.14.11.51" evidence="13"/>
<dbReference type="GO" id="GO:0035516">
    <property type="term" value="F:broad specificity oxidative DNA demethylase activity"/>
    <property type="evidence" value="ECO:0007669"/>
    <property type="project" value="TreeGrafter"/>
</dbReference>
<dbReference type="Gramene" id="Kaladp0011s0420.1.v1.1">
    <property type="protein sequence ID" value="Kaladp0011s0420.1.v1.1"/>
    <property type="gene ID" value="Kaladp0011s0420.v1.1"/>
</dbReference>
<comment type="cofactor">
    <cofactor evidence="14">
        <name>Fe(2+)</name>
        <dbReference type="ChEBI" id="CHEBI:29033"/>
    </cofactor>
    <text evidence="14">Binds 1 Fe(2+) ion per subunit.</text>
</comment>
<keyword evidence="10" id="KW-0234">DNA repair</keyword>
<evidence type="ECO:0000256" key="4">
    <source>
        <dbReference type="ARBA" id="ARBA00022490"/>
    </source>
</evidence>
<dbReference type="InterPro" id="IPR004574">
    <property type="entry name" value="Alkb"/>
</dbReference>
<comment type="catalytic activity">
    <reaction evidence="12">
        <text>an N(6)-methyl-2'-deoxyadenosine in DNA + 2-oxoglutarate + O2 = a 2'-deoxyadenosine in DNA + formaldehyde + succinate + CO2</text>
        <dbReference type="Rhea" id="RHEA:49524"/>
        <dbReference type="Rhea" id="RHEA-COMP:12418"/>
        <dbReference type="Rhea" id="RHEA-COMP:12419"/>
        <dbReference type="ChEBI" id="CHEBI:15379"/>
        <dbReference type="ChEBI" id="CHEBI:16526"/>
        <dbReference type="ChEBI" id="CHEBI:16810"/>
        <dbReference type="ChEBI" id="CHEBI:16842"/>
        <dbReference type="ChEBI" id="CHEBI:30031"/>
        <dbReference type="ChEBI" id="CHEBI:90615"/>
        <dbReference type="ChEBI" id="CHEBI:90616"/>
        <dbReference type="EC" id="1.14.11.51"/>
    </reaction>
    <physiologicalReaction direction="left-to-right" evidence="12">
        <dbReference type="Rhea" id="RHEA:49525"/>
    </physiologicalReaction>
</comment>
<dbReference type="PROSITE" id="PS51471">
    <property type="entry name" value="FE2OG_OXY"/>
    <property type="match status" value="1"/>
</dbReference>
<feature type="binding site" evidence="14">
    <location>
        <position position="438"/>
    </location>
    <ligand>
        <name>Fe cation</name>
        <dbReference type="ChEBI" id="CHEBI:24875"/>
        <note>catalytic</note>
    </ligand>
</feature>
<evidence type="ECO:0000256" key="1">
    <source>
        <dbReference type="ARBA" id="ARBA00004123"/>
    </source>
</evidence>
<evidence type="ECO:0000256" key="5">
    <source>
        <dbReference type="ARBA" id="ARBA00022723"/>
    </source>
</evidence>
<dbReference type="Pfam" id="PF13532">
    <property type="entry name" value="2OG-FeII_Oxy_2"/>
    <property type="match status" value="1"/>
</dbReference>
<evidence type="ECO:0000256" key="3">
    <source>
        <dbReference type="ARBA" id="ARBA00007879"/>
    </source>
</evidence>
<dbReference type="Proteomes" id="UP000594263">
    <property type="component" value="Unplaced"/>
</dbReference>
<evidence type="ECO:0000256" key="12">
    <source>
        <dbReference type="ARBA" id="ARBA00052047"/>
    </source>
</evidence>
<dbReference type="SUPFAM" id="SSF51197">
    <property type="entry name" value="Clavaminate synthase-like"/>
    <property type="match status" value="1"/>
</dbReference>
<feature type="domain" description="Fe2OG dioxygenase" evidence="16">
    <location>
        <begin position="360"/>
        <end position="471"/>
    </location>
</feature>
<evidence type="ECO:0000256" key="8">
    <source>
        <dbReference type="ARBA" id="ARBA00023002"/>
    </source>
</evidence>
<keyword evidence="6" id="KW-0227">DNA damage</keyword>
<keyword evidence="9 14" id="KW-0408">Iron</keyword>
<dbReference type="GO" id="GO:0005634">
    <property type="term" value="C:nucleus"/>
    <property type="evidence" value="ECO:0007669"/>
    <property type="project" value="UniProtKB-SubCell"/>
</dbReference>
<dbReference type="GO" id="GO:0005737">
    <property type="term" value="C:cytoplasm"/>
    <property type="evidence" value="ECO:0007669"/>
    <property type="project" value="UniProtKB-SubCell"/>
</dbReference>
<dbReference type="SMR" id="A0A7N0RH62"/>
<reference evidence="17" key="1">
    <citation type="submission" date="2021-01" db="UniProtKB">
        <authorList>
            <consortium name="EnsemblPlants"/>
        </authorList>
    </citation>
    <scope>IDENTIFICATION</scope>
</reference>
<dbReference type="Gramene" id="Kaladp0011s0420.2.v1.1">
    <property type="protein sequence ID" value="Kaladp0011s0420.2.v1.1"/>
    <property type="gene ID" value="Kaladp0011s0420.v1.1"/>
</dbReference>
<dbReference type="FunFam" id="2.60.120.590:FF:000013">
    <property type="entry name" value="2-oxoglutarate-dependent dioxygenase family protein"/>
    <property type="match status" value="1"/>
</dbReference>
<keyword evidence="11" id="KW-0539">Nucleus</keyword>
<dbReference type="EnsemblPlants" id="Kaladp0011s0420.2.v1.1">
    <property type="protein sequence ID" value="Kaladp0011s0420.2.v1.1"/>
    <property type="gene ID" value="Kaladp0011s0420.v1.1"/>
</dbReference>
<evidence type="ECO:0000256" key="6">
    <source>
        <dbReference type="ARBA" id="ARBA00022763"/>
    </source>
</evidence>
<dbReference type="InterPro" id="IPR027450">
    <property type="entry name" value="AlkB-like"/>
</dbReference>
<dbReference type="GO" id="GO:0008198">
    <property type="term" value="F:ferrous iron binding"/>
    <property type="evidence" value="ECO:0007669"/>
    <property type="project" value="TreeGrafter"/>
</dbReference>
<comment type="similarity">
    <text evidence="3">Belongs to the alkB family.</text>
</comment>
<dbReference type="GO" id="GO:0141131">
    <property type="term" value="F:DNA N6-methyladenine demethylase activity"/>
    <property type="evidence" value="ECO:0007669"/>
    <property type="project" value="UniProtKB-EC"/>
</dbReference>
<dbReference type="EnsemblPlants" id="Kaladp0011s0420.1.v1.1">
    <property type="protein sequence ID" value="Kaladp0011s0420.1.v1.1"/>
    <property type="gene ID" value="Kaladp0011s0420.v1.1"/>
</dbReference>
<dbReference type="PANTHER" id="PTHR16557">
    <property type="entry name" value="ALKYLATED DNA REPAIR PROTEIN ALKB-RELATED"/>
    <property type="match status" value="1"/>
</dbReference>
<dbReference type="PANTHER" id="PTHR16557:SF2">
    <property type="entry name" value="NUCLEIC ACID DIOXYGENASE ALKBH1"/>
    <property type="match status" value="1"/>
</dbReference>
<evidence type="ECO:0000313" key="18">
    <source>
        <dbReference type="Proteomes" id="UP000594263"/>
    </source>
</evidence>
<dbReference type="InterPro" id="IPR005123">
    <property type="entry name" value="Oxoglu/Fe-dep_dioxygenase_dom"/>
</dbReference>
<keyword evidence="4" id="KW-0963">Cytoplasm</keyword>
<feature type="binding site" evidence="14">
    <location>
        <position position="380"/>
    </location>
    <ligand>
        <name>Fe cation</name>
        <dbReference type="ChEBI" id="CHEBI:24875"/>
        <note>catalytic</note>
    </ligand>
</feature>
<feature type="region of interest" description="Disordered" evidence="15">
    <location>
        <begin position="1"/>
        <end position="28"/>
    </location>
</feature>
<dbReference type="GO" id="GO:0006281">
    <property type="term" value="P:DNA repair"/>
    <property type="evidence" value="ECO:0007669"/>
    <property type="project" value="UniProtKB-KW"/>
</dbReference>
<evidence type="ECO:0000256" key="9">
    <source>
        <dbReference type="ARBA" id="ARBA00023004"/>
    </source>
</evidence>
<organism evidence="17 18">
    <name type="scientific">Kalanchoe fedtschenkoi</name>
    <name type="common">Lavender scallops</name>
    <name type="synonym">South American air plant</name>
    <dbReference type="NCBI Taxonomy" id="63787"/>
    <lineage>
        <taxon>Eukaryota</taxon>
        <taxon>Viridiplantae</taxon>
        <taxon>Streptophyta</taxon>
        <taxon>Embryophyta</taxon>
        <taxon>Tracheophyta</taxon>
        <taxon>Spermatophyta</taxon>
        <taxon>Magnoliopsida</taxon>
        <taxon>eudicotyledons</taxon>
        <taxon>Gunneridae</taxon>
        <taxon>Pentapetalae</taxon>
        <taxon>Saxifragales</taxon>
        <taxon>Crassulaceae</taxon>
        <taxon>Kalanchoe</taxon>
    </lineage>
</organism>
<evidence type="ECO:0000313" key="17">
    <source>
        <dbReference type="EnsemblPlants" id="Kaladp0011s0420.1.v1.1"/>
    </source>
</evidence>
<keyword evidence="7" id="KW-0223">Dioxygenase</keyword>
<evidence type="ECO:0000256" key="14">
    <source>
        <dbReference type="PIRSR" id="PIRSR604574-2"/>
    </source>
</evidence>
<evidence type="ECO:0000256" key="2">
    <source>
        <dbReference type="ARBA" id="ARBA00004496"/>
    </source>
</evidence>
<dbReference type="AlphaFoldDB" id="A0A7N0RH62"/>